<accession>A0A1V4ST26</accession>
<dbReference type="STRING" id="48256.CLHUN_02680"/>
<gene>
    <name evidence="1" type="ORF">CLHUN_02680</name>
</gene>
<comment type="caution">
    <text evidence="1">The sequence shown here is derived from an EMBL/GenBank/DDBJ whole genome shotgun (WGS) entry which is preliminary data.</text>
</comment>
<evidence type="ECO:0000313" key="1">
    <source>
        <dbReference type="EMBL" id="OPX46451.1"/>
    </source>
</evidence>
<name>A0A1V4ST26_RUMHU</name>
<sequence length="356" mass="41241">MKIIKKLFLFLAVFYLLTQLSLIFLLPQSTVYNNRLNYDVFKDNVHAIEPTVKAIKATIDKQDLKEYIIFVGDSVGYGTPCPPDKTMSSYMNLLAAGKNSRVRVFNLGIPSSMFGDFYTVLLLLDKYGISTENLILNFSYWEINAKTPAYWLKHYLKDLDRNSYDAMVSRGHIQQESPLAAAKAELHHRLNSYFAAIGYSGFISNKIKLNANSLLNQPSSEIMVWSKKPKLPRTLNLPENRWYYSDKTFNLSESSPQIYFLNKIAEHQKKKNTLYFMNAMNDRLLNGATEKPGFQSNLSGIARCFRDRKLNYIDYNKKVKYEYFSDHVHLLPEGYEFMAQDLWKKIMLNKENPDAV</sequence>
<evidence type="ECO:0000313" key="2">
    <source>
        <dbReference type="Proteomes" id="UP000191554"/>
    </source>
</evidence>
<protein>
    <submittedName>
        <fullName evidence="1">Uncharacterized protein</fullName>
    </submittedName>
</protein>
<dbReference type="SUPFAM" id="SSF52266">
    <property type="entry name" value="SGNH hydrolase"/>
    <property type="match status" value="1"/>
</dbReference>
<dbReference type="RefSeq" id="WP_080062764.1">
    <property type="nucleotide sequence ID" value="NZ_MZGX01000001.1"/>
</dbReference>
<dbReference type="EMBL" id="MZGX01000001">
    <property type="protein sequence ID" value="OPX46451.1"/>
    <property type="molecule type" value="Genomic_DNA"/>
</dbReference>
<proteinExistence type="predicted"/>
<dbReference type="Proteomes" id="UP000191554">
    <property type="component" value="Unassembled WGS sequence"/>
</dbReference>
<organism evidence="1 2">
    <name type="scientific">Ruminiclostridium hungatei</name>
    <name type="common">Clostridium hungatei</name>
    <dbReference type="NCBI Taxonomy" id="48256"/>
    <lineage>
        <taxon>Bacteria</taxon>
        <taxon>Bacillati</taxon>
        <taxon>Bacillota</taxon>
        <taxon>Clostridia</taxon>
        <taxon>Eubacteriales</taxon>
        <taxon>Oscillospiraceae</taxon>
        <taxon>Ruminiclostridium</taxon>
    </lineage>
</organism>
<dbReference type="OrthoDB" id="2520504at2"/>
<reference evidence="1 2" key="1">
    <citation type="submission" date="2017-03" db="EMBL/GenBank/DDBJ databases">
        <title>Genome sequence of Clostridium hungatei DSM 14427.</title>
        <authorList>
            <person name="Poehlein A."/>
            <person name="Daniel R."/>
        </authorList>
    </citation>
    <scope>NUCLEOTIDE SEQUENCE [LARGE SCALE GENOMIC DNA]</scope>
    <source>
        <strain evidence="1 2">DSM 14427</strain>
    </source>
</reference>
<dbReference type="AlphaFoldDB" id="A0A1V4ST26"/>
<keyword evidence="2" id="KW-1185">Reference proteome</keyword>